<evidence type="ECO:0000313" key="7">
    <source>
        <dbReference type="EMBL" id="CAB4192482.1"/>
    </source>
</evidence>
<dbReference type="EMBL" id="LR797455">
    <property type="protein sequence ID" value="CAB4217832.1"/>
    <property type="molecule type" value="Genomic_DNA"/>
</dbReference>
<evidence type="ECO:0000313" key="8">
    <source>
        <dbReference type="EMBL" id="CAB4217832.1"/>
    </source>
</evidence>
<dbReference type="EMBL" id="LR797131">
    <property type="protein sequence ID" value="CAB4189004.1"/>
    <property type="molecule type" value="Genomic_DNA"/>
</dbReference>
<dbReference type="EMBL" id="LR796915">
    <property type="protein sequence ID" value="CAB4174238.1"/>
    <property type="molecule type" value="Genomic_DNA"/>
</dbReference>
<evidence type="ECO:0000313" key="1">
    <source>
        <dbReference type="EMBL" id="CAB4145633.1"/>
    </source>
</evidence>
<evidence type="ECO:0000313" key="3">
    <source>
        <dbReference type="EMBL" id="CAB4174238.1"/>
    </source>
</evidence>
<reference evidence="2" key="1">
    <citation type="submission" date="2020-04" db="EMBL/GenBank/DDBJ databases">
        <authorList>
            <person name="Chiriac C."/>
            <person name="Salcher M."/>
            <person name="Ghai R."/>
            <person name="Kavagutti S V."/>
        </authorList>
    </citation>
    <scope>NUCLEOTIDE SEQUENCE</scope>
</reference>
<dbReference type="EMBL" id="LR798431">
    <property type="protein sequence ID" value="CAB5231515.1"/>
    <property type="molecule type" value="Genomic_DNA"/>
</dbReference>
<evidence type="ECO:0000313" key="6">
    <source>
        <dbReference type="EMBL" id="CAB4189004.1"/>
    </source>
</evidence>
<accession>A0A6J5MV15</accession>
<name>A0A6J5MV15_9CAUD</name>
<dbReference type="EMBL" id="LR796983">
    <property type="protein sequence ID" value="CAB4179790.1"/>
    <property type="molecule type" value="Genomic_DNA"/>
</dbReference>
<proteinExistence type="predicted"/>
<dbReference type="EMBL" id="LR797080">
    <property type="protein sequence ID" value="CAB4185300.1"/>
    <property type="molecule type" value="Genomic_DNA"/>
</dbReference>
<dbReference type="EMBL" id="LR797188">
    <property type="protein sequence ID" value="CAB4192482.1"/>
    <property type="molecule type" value="Genomic_DNA"/>
</dbReference>
<dbReference type="EMBL" id="LR796457">
    <property type="protein sequence ID" value="CAB4145633.1"/>
    <property type="molecule type" value="Genomic_DNA"/>
</dbReference>
<evidence type="ECO:0000313" key="5">
    <source>
        <dbReference type="EMBL" id="CAB4185300.1"/>
    </source>
</evidence>
<evidence type="ECO:0000313" key="9">
    <source>
        <dbReference type="EMBL" id="CAB5231515.1"/>
    </source>
</evidence>
<sequence length="300" mass="32596">MQSINLCGEYSIYLDKKLVGTSKNTITTNGKAAIRNYLAGAYPEWASIMAVGIGNVNASTAADVSLEYEIDRQTIISKSVSSSDIVVKASFPTNLEATIYEIGVFPTFYRTTTESSLPDLLLTSFEEAITGYKWDYGVSDANDHRMGAKSLKLEASMTSTLDNVNLTIDGYNPDDKIQIFAKPTNAAKKVTITFTDYDSNAQSYEFTFSGTAWQKSEKTFNSVKSGSSGYGTVTRIKSVAITSDVSGAETITIDGIKFYNYEQDLTSETSLVSRTVLTGGDIITKTAGQELDIEYSLTVS</sequence>
<protein>
    <submittedName>
        <fullName evidence="2">Uncharacterized protein</fullName>
    </submittedName>
</protein>
<dbReference type="EMBL" id="LR796551">
    <property type="protein sequence ID" value="CAB4151065.1"/>
    <property type="molecule type" value="Genomic_DNA"/>
</dbReference>
<evidence type="ECO:0000313" key="4">
    <source>
        <dbReference type="EMBL" id="CAB4179790.1"/>
    </source>
</evidence>
<evidence type="ECO:0000313" key="2">
    <source>
        <dbReference type="EMBL" id="CAB4151065.1"/>
    </source>
</evidence>
<organism evidence="2">
    <name type="scientific">uncultured Caudovirales phage</name>
    <dbReference type="NCBI Taxonomy" id="2100421"/>
    <lineage>
        <taxon>Viruses</taxon>
        <taxon>Duplodnaviria</taxon>
        <taxon>Heunggongvirae</taxon>
        <taxon>Uroviricota</taxon>
        <taxon>Caudoviricetes</taxon>
        <taxon>Peduoviridae</taxon>
        <taxon>Maltschvirus</taxon>
        <taxon>Maltschvirus maltsch</taxon>
    </lineage>
</organism>
<gene>
    <name evidence="4" type="ORF">UFOVP1032_99</name>
    <name evidence="5" type="ORF">UFOVP1125_15</name>
    <name evidence="6" type="ORF">UFOVP1173_113</name>
    <name evidence="7" type="ORF">UFOVP1241_31</name>
    <name evidence="8" type="ORF">UFOVP1491_99</name>
    <name evidence="9" type="ORF">UFOVP1579_99</name>
    <name evidence="1" type="ORF">UFOVP485_22</name>
    <name evidence="2" type="ORF">UFOVP575_126</name>
    <name evidence="3" type="ORF">UFOVP963_34</name>
</gene>